<dbReference type="EMBL" id="VXBS01005296">
    <property type="protein sequence ID" value="NXO81365.1"/>
    <property type="molecule type" value="Genomic_DNA"/>
</dbReference>
<dbReference type="Pfam" id="PF00692">
    <property type="entry name" value="dUTPase"/>
    <property type="match status" value="1"/>
</dbReference>
<evidence type="ECO:0000256" key="1">
    <source>
        <dbReference type="ARBA" id="ARBA00022670"/>
    </source>
</evidence>
<keyword evidence="3" id="KW-0378">Hydrolase</keyword>
<dbReference type="Gene3D" id="2.40.70.10">
    <property type="entry name" value="Acid Proteases"/>
    <property type="match status" value="1"/>
</dbReference>
<comment type="caution">
    <text evidence="6">The sequence shown here is derived from an EMBL/GenBank/DDBJ whole genome shotgun (WGS) entry which is preliminary data.</text>
</comment>
<evidence type="ECO:0000256" key="2">
    <source>
        <dbReference type="ARBA" id="ARBA00022750"/>
    </source>
</evidence>
<evidence type="ECO:0000256" key="4">
    <source>
        <dbReference type="SAM" id="MobiDB-lite"/>
    </source>
</evidence>
<dbReference type="AlphaFoldDB" id="A0A7L1V7T5"/>
<dbReference type="SUPFAM" id="SSF51283">
    <property type="entry name" value="dUTPase-like"/>
    <property type="match status" value="1"/>
</dbReference>
<dbReference type="Gene3D" id="2.70.40.10">
    <property type="match status" value="1"/>
</dbReference>
<dbReference type="InterPro" id="IPR018061">
    <property type="entry name" value="Retropepsins"/>
</dbReference>
<dbReference type="InterPro" id="IPR001995">
    <property type="entry name" value="Peptidase_A2_cat"/>
</dbReference>
<feature type="compositionally biased region" description="Basic and acidic residues" evidence="4">
    <location>
        <begin position="8"/>
        <end position="18"/>
    </location>
</feature>
<reference evidence="6 7" key="1">
    <citation type="submission" date="2019-09" db="EMBL/GenBank/DDBJ databases">
        <title>Bird 10,000 Genomes (B10K) Project - Family phase.</title>
        <authorList>
            <person name="Zhang G."/>
        </authorList>
    </citation>
    <scope>NUCLEOTIDE SEQUENCE [LARGE SCALE GENOMIC DNA]</scope>
    <source>
        <strain evidence="6">B10K-DU-002-25</strain>
        <tissue evidence="6">Muscle</tissue>
    </source>
</reference>
<feature type="non-terminal residue" evidence="6">
    <location>
        <position position="270"/>
    </location>
</feature>
<feature type="region of interest" description="Disordered" evidence="4">
    <location>
        <begin position="1"/>
        <end position="37"/>
    </location>
</feature>
<gene>
    <name evidence="6" type="primary">Ervk9_0</name>
    <name evidence="6" type="ORF">SITEUR_R07247</name>
</gene>
<accession>A0A7L1V7T5</accession>
<proteinExistence type="predicted"/>
<dbReference type="InterPro" id="IPR033704">
    <property type="entry name" value="dUTPase_trimeric"/>
</dbReference>
<dbReference type="PANTHER" id="PTHR19422">
    <property type="entry name" value="GAG RETROVIRAL POLYPROTEIN"/>
    <property type="match status" value="1"/>
</dbReference>
<dbReference type="CDD" id="cd07557">
    <property type="entry name" value="trimeric_dUTPase"/>
    <property type="match status" value="1"/>
</dbReference>
<dbReference type="InterPro" id="IPR036157">
    <property type="entry name" value="dUTPase-like_sf"/>
</dbReference>
<sequence>CLSSQAGKRTEQRERPPRSDTSSGHSPSNSSNASNLQPATAGSLGLDLAIVEDIDLLTSAPHKLPTDVNGPLIINNATVGALVFGRSSASMMGLIVLPGVIDADYTGTIYVMAYTLAPPIRISKGTRIAQLVPLPQLTKTMSPVSHDKRMDKGFGSTGGIAMLTLDLSSRPKKKVTIMYQDSNCTLTGLLDTGADCSIVDPAFWPENWPLLASTTAVTGVGGLTLAKKSPTVTVCIDGKIVNCVLSIVPLPDKVQCLIGRDVLAQIGMVL</sequence>
<dbReference type="SUPFAM" id="SSF50630">
    <property type="entry name" value="Acid proteases"/>
    <property type="match status" value="1"/>
</dbReference>
<feature type="domain" description="Peptidase A2" evidence="5">
    <location>
        <begin position="186"/>
        <end position="262"/>
    </location>
</feature>
<organism evidence="6 7">
    <name type="scientific">Sitta europaea</name>
    <name type="common">Eurasian nuthatch</name>
    <dbReference type="NCBI Taxonomy" id="50251"/>
    <lineage>
        <taxon>Eukaryota</taxon>
        <taxon>Metazoa</taxon>
        <taxon>Chordata</taxon>
        <taxon>Craniata</taxon>
        <taxon>Vertebrata</taxon>
        <taxon>Euteleostomi</taxon>
        <taxon>Archelosauria</taxon>
        <taxon>Archosauria</taxon>
        <taxon>Dinosauria</taxon>
        <taxon>Saurischia</taxon>
        <taxon>Theropoda</taxon>
        <taxon>Coelurosauria</taxon>
        <taxon>Aves</taxon>
        <taxon>Neognathae</taxon>
        <taxon>Neoaves</taxon>
        <taxon>Telluraves</taxon>
        <taxon>Australaves</taxon>
        <taxon>Passeriformes</taxon>
        <taxon>Sittidae</taxon>
        <taxon>Sitta</taxon>
    </lineage>
</organism>
<dbReference type="PANTHER" id="PTHR19422:SF123">
    <property type="entry name" value="RT1 CLASS I, LOCUS CE15"/>
    <property type="match status" value="1"/>
</dbReference>
<feature type="non-terminal residue" evidence="6">
    <location>
        <position position="1"/>
    </location>
</feature>
<dbReference type="InterPro" id="IPR029054">
    <property type="entry name" value="dUTPase-like"/>
</dbReference>
<evidence type="ECO:0000256" key="3">
    <source>
        <dbReference type="ARBA" id="ARBA00022801"/>
    </source>
</evidence>
<evidence type="ECO:0000313" key="6">
    <source>
        <dbReference type="EMBL" id="NXO81365.1"/>
    </source>
</evidence>
<dbReference type="Proteomes" id="UP000583915">
    <property type="component" value="Unassembled WGS sequence"/>
</dbReference>
<evidence type="ECO:0000259" key="5">
    <source>
        <dbReference type="PROSITE" id="PS50175"/>
    </source>
</evidence>
<name>A0A7L1V7T5_SITEU</name>
<dbReference type="PROSITE" id="PS00141">
    <property type="entry name" value="ASP_PROTEASE"/>
    <property type="match status" value="1"/>
</dbReference>
<dbReference type="InterPro" id="IPR001969">
    <property type="entry name" value="Aspartic_peptidase_AS"/>
</dbReference>
<keyword evidence="2" id="KW-0064">Aspartyl protease</keyword>
<dbReference type="GO" id="GO:0004190">
    <property type="term" value="F:aspartic-type endopeptidase activity"/>
    <property type="evidence" value="ECO:0007669"/>
    <property type="project" value="UniProtKB-KW"/>
</dbReference>
<dbReference type="GO" id="GO:0006508">
    <property type="term" value="P:proteolysis"/>
    <property type="evidence" value="ECO:0007669"/>
    <property type="project" value="UniProtKB-KW"/>
</dbReference>
<dbReference type="InterPro" id="IPR051592">
    <property type="entry name" value="HERV-K_Pro_peptidase_A2"/>
</dbReference>
<evidence type="ECO:0000313" key="7">
    <source>
        <dbReference type="Proteomes" id="UP000583915"/>
    </source>
</evidence>
<keyword evidence="7" id="KW-1185">Reference proteome</keyword>
<protein>
    <submittedName>
        <fullName evidence="6">POK9 protein</fullName>
    </submittedName>
</protein>
<keyword evidence="1" id="KW-0645">Protease</keyword>
<feature type="compositionally biased region" description="Low complexity" evidence="4">
    <location>
        <begin position="19"/>
        <end position="35"/>
    </location>
</feature>
<dbReference type="InterPro" id="IPR021109">
    <property type="entry name" value="Peptidase_aspartic_dom_sf"/>
</dbReference>
<dbReference type="Pfam" id="PF00077">
    <property type="entry name" value="RVP"/>
    <property type="match status" value="1"/>
</dbReference>
<dbReference type="PROSITE" id="PS50175">
    <property type="entry name" value="ASP_PROT_RETROV"/>
    <property type="match status" value="1"/>
</dbReference>